<reference evidence="2 3" key="1">
    <citation type="submission" date="2018-11" db="EMBL/GenBank/DDBJ databases">
        <authorList>
            <consortium name="Pathogen Informatics"/>
        </authorList>
    </citation>
    <scope>NUCLEOTIDE SEQUENCE [LARGE SCALE GENOMIC DNA]</scope>
    <source>
        <strain>Denwood</strain>
        <strain evidence="3">Zambia</strain>
    </source>
</reference>
<evidence type="ECO:0000313" key="2">
    <source>
        <dbReference type="EMBL" id="VDP86787.1"/>
    </source>
</evidence>
<evidence type="ECO:0000259" key="1">
    <source>
        <dbReference type="Pfam" id="PF23726"/>
    </source>
</evidence>
<organism evidence="2 3">
    <name type="scientific">Schistosoma mattheei</name>
    <dbReference type="NCBI Taxonomy" id="31246"/>
    <lineage>
        <taxon>Eukaryota</taxon>
        <taxon>Metazoa</taxon>
        <taxon>Spiralia</taxon>
        <taxon>Lophotrochozoa</taxon>
        <taxon>Platyhelminthes</taxon>
        <taxon>Trematoda</taxon>
        <taxon>Digenea</taxon>
        <taxon>Strigeidida</taxon>
        <taxon>Schistosomatoidea</taxon>
        <taxon>Schistosomatidae</taxon>
        <taxon>Schistosoma</taxon>
    </lineage>
</organism>
<gene>
    <name evidence="2" type="ORF">SMTD_LOCUS22243</name>
</gene>
<protein>
    <recommendedName>
        <fullName evidence="1">RSE1/DDB1/CPSF1 second beta-propeller domain-containing protein</fullName>
    </recommendedName>
</protein>
<dbReference type="InterPro" id="IPR015943">
    <property type="entry name" value="WD40/YVTN_repeat-like_dom_sf"/>
</dbReference>
<dbReference type="Pfam" id="PF23726">
    <property type="entry name" value="Beta-prop_RSE1_2nd"/>
    <property type="match status" value="1"/>
</dbReference>
<accession>A0A3P8GDE0</accession>
<dbReference type="Gene3D" id="2.130.10.10">
    <property type="entry name" value="YVTN repeat-like/Quinoprotein amine dehydrogenase"/>
    <property type="match status" value="1"/>
</dbReference>
<dbReference type="Proteomes" id="UP000269396">
    <property type="component" value="Unassembled WGS sequence"/>
</dbReference>
<dbReference type="AlphaFoldDB" id="A0A3P8GDE0"/>
<dbReference type="EMBL" id="UZAL01050488">
    <property type="protein sequence ID" value="VDP86787.1"/>
    <property type="molecule type" value="Genomic_DNA"/>
</dbReference>
<evidence type="ECO:0000313" key="3">
    <source>
        <dbReference type="Proteomes" id="UP000269396"/>
    </source>
</evidence>
<sequence>MNLASLVVFVPVTDNDTDKETSKDNEPVVNISDENEKKVVNEDNFDAELELSNDLTHSYLLLTREDSTMILEVSHEIVELEVSGFNTTEMTVGAFNLGFEYIQQVRRETNKNDNDSDNIPDQLTTFATTKLTKRNEMKSPKEYIVGIDYPYILQVS</sequence>
<dbReference type="InterPro" id="IPR058543">
    <property type="entry name" value="Beta-prop_RSE1/DDB1/CPSF1_2nd"/>
</dbReference>
<keyword evidence="3" id="KW-1185">Reference proteome</keyword>
<feature type="domain" description="RSE1/DDB1/CPSF1 second beta-propeller" evidence="1">
    <location>
        <begin position="54"/>
        <end position="98"/>
    </location>
</feature>
<proteinExistence type="predicted"/>
<name>A0A3P8GDE0_9TREM</name>